<keyword evidence="4 7" id="KW-0812">Transmembrane</keyword>
<dbReference type="AlphaFoldDB" id="A0A6P1TLQ9"/>
<keyword evidence="6 7" id="KW-0472">Membrane</keyword>
<evidence type="ECO:0000256" key="7">
    <source>
        <dbReference type="SAM" id="Phobius"/>
    </source>
</evidence>
<comment type="subcellular location">
    <subcellularLocation>
        <location evidence="1">Cell membrane</location>
        <topology evidence="1">Multi-pass membrane protein</topology>
    </subcellularLocation>
</comment>
<dbReference type="Gene3D" id="3.40.720.10">
    <property type="entry name" value="Alkaline Phosphatase, subunit A"/>
    <property type="match status" value="1"/>
</dbReference>
<keyword evidence="9" id="KW-0378">Hydrolase</keyword>
<dbReference type="CDD" id="cd16015">
    <property type="entry name" value="LTA_synthase"/>
    <property type="match status" value="1"/>
</dbReference>
<dbReference type="GO" id="GO:0016740">
    <property type="term" value="F:transferase activity"/>
    <property type="evidence" value="ECO:0007669"/>
    <property type="project" value="UniProtKB-KW"/>
</dbReference>
<evidence type="ECO:0000256" key="6">
    <source>
        <dbReference type="ARBA" id="ARBA00023136"/>
    </source>
</evidence>
<keyword evidence="3" id="KW-1003">Cell membrane</keyword>
<dbReference type="GO" id="GO:0016787">
    <property type="term" value="F:hydrolase activity"/>
    <property type="evidence" value="ECO:0007669"/>
    <property type="project" value="UniProtKB-KW"/>
</dbReference>
<keyword evidence="9" id="KW-0808">Transferase</keyword>
<dbReference type="InterPro" id="IPR017850">
    <property type="entry name" value="Alkaline_phosphatase_core_sf"/>
</dbReference>
<sequence length="504" mass="59299">MPSDFFSIKTALSVSDNYKFNLNKQILVSTILLFFLIMFIIKVPLYFNKKIKIINISKYICLYMISLFFIMFIFFKTNFTSKYININLDLYQSQNTYNETGTLLGFMLNLKAAQISRPTNYSLSNIKDELSNYNNKSKGRNLKPNIIVIMNEAFSDLQVINKFKTSEDYLPFFRSLTENTIRGNLYVSVYGGSTANTEYEFLSGNSISFLPYGSVPYQQYMKGNIDSLCTILKHQGYTNIAIHPYFSTGYRRNIVYPFIGFDKFITIEDFENPSLIRNYISDKESFKKIIEKFKSKKSNEKLFIFNVTMQNHGGYGNYDFEHTIKLLDKDNFSDVEEYLTLIKESDNAFKYLINYFSGQKEPTIILMFGDHQPRLNDKFYEYLYNKKLTDLTLAEMQKRYIVPFVIWANYDINEENVNKISANYLSSYLLKTIGFDLPAYNQYLLQLYNKIPVINTLGFIDSNGNDYYNGQDSFYKDNIETYNSIEYNNIFDKKHRFDWAFKLN</sequence>
<dbReference type="InterPro" id="IPR000917">
    <property type="entry name" value="Sulfatase_N"/>
</dbReference>
<dbReference type="KEGG" id="anr:Ana3638_10000"/>
<dbReference type="GO" id="GO:0005886">
    <property type="term" value="C:plasma membrane"/>
    <property type="evidence" value="ECO:0007669"/>
    <property type="project" value="UniProtKB-SubCell"/>
</dbReference>
<evidence type="ECO:0000313" key="9">
    <source>
        <dbReference type="EMBL" id="QHQ61062.1"/>
    </source>
</evidence>
<feature type="domain" description="Sulfatase N-terminal" evidence="8">
    <location>
        <begin position="144"/>
        <end position="431"/>
    </location>
</feature>
<evidence type="ECO:0000256" key="5">
    <source>
        <dbReference type="ARBA" id="ARBA00022989"/>
    </source>
</evidence>
<proteinExistence type="predicted"/>
<evidence type="ECO:0000256" key="4">
    <source>
        <dbReference type="ARBA" id="ARBA00022692"/>
    </source>
</evidence>
<dbReference type="PANTHER" id="PTHR47371:SF3">
    <property type="entry name" value="PHOSPHOGLYCEROL TRANSFERASE I"/>
    <property type="match status" value="1"/>
</dbReference>
<accession>A0A6P1TLQ9</accession>
<dbReference type="EMBL" id="CP048000">
    <property type="protein sequence ID" value="QHQ61062.1"/>
    <property type="molecule type" value="Genomic_DNA"/>
</dbReference>
<evidence type="ECO:0000313" key="10">
    <source>
        <dbReference type="Proteomes" id="UP000464314"/>
    </source>
</evidence>
<dbReference type="InterPro" id="IPR050448">
    <property type="entry name" value="OpgB/LTA_synthase_biosynth"/>
</dbReference>
<evidence type="ECO:0000256" key="2">
    <source>
        <dbReference type="ARBA" id="ARBA00004936"/>
    </source>
</evidence>
<dbReference type="SUPFAM" id="SSF53649">
    <property type="entry name" value="Alkaline phosphatase-like"/>
    <property type="match status" value="1"/>
</dbReference>
<reference evidence="9 10" key="1">
    <citation type="submission" date="2020-01" db="EMBL/GenBank/DDBJ databases">
        <title>Genome analysis of Anaerocolumna sp. CBA3638.</title>
        <authorList>
            <person name="Kim J."/>
            <person name="Roh S.W."/>
        </authorList>
    </citation>
    <scope>NUCLEOTIDE SEQUENCE [LARGE SCALE GENOMIC DNA]</scope>
    <source>
        <strain evidence="9 10">CBA3638</strain>
    </source>
</reference>
<keyword evidence="10" id="KW-1185">Reference proteome</keyword>
<name>A0A6P1TLQ9_9FIRM</name>
<feature type="transmembrane region" description="Helical" evidence="7">
    <location>
        <begin position="26"/>
        <end position="47"/>
    </location>
</feature>
<dbReference type="Pfam" id="PF00884">
    <property type="entry name" value="Sulfatase"/>
    <property type="match status" value="1"/>
</dbReference>
<keyword evidence="5 7" id="KW-1133">Transmembrane helix</keyword>
<dbReference type="RefSeq" id="WP_161837890.1">
    <property type="nucleotide sequence ID" value="NZ_CP048000.1"/>
</dbReference>
<feature type="transmembrane region" description="Helical" evidence="7">
    <location>
        <begin position="59"/>
        <end position="75"/>
    </location>
</feature>
<evidence type="ECO:0000256" key="3">
    <source>
        <dbReference type="ARBA" id="ARBA00022475"/>
    </source>
</evidence>
<protein>
    <submittedName>
        <fullName evidence="9">Sulfatase-like hydrolase/transferase</fullName>
    </submittedName>
</protein>
<organism evidence="9 10">
    <name type="scientific">Anaerocolumna sedimenticola</name>
    <dbReference type="NCBI Taxonomy" id="2696063"/>
    <lineage>
        <taxon>Bacteria</taxon>
        <taxon>Bacillati</taxon>
        <taxon>Bacillota</taxon>
        <taxon>Clostridia</taxon>
        <taxon>Lachnospirales</taxon>
        <taxon>Lachnospiraceae</taxon>
        <taxon>Anaerocolumna</taxon>
    </lineage>
</organism>
<dbReference type="PANTHER" id="PTHR47371">
    <property type="entry name" value="LIPOTEICHOIC ACID SYNTHASE"/>
    <property type="match status" value="1"/>
</dbReference>
<dbReference type="Proteomes" id="UP000464314">
    <property type="component" value="Chromosome"/>
</dbReference>
<evidence type="ECO:0000256" key="1">
    <source>
        <dbReference type="ARBA" id="ARBA00004651"/>
    </source>
</evidence>
<comment type="pathway">
    <text evidence="2">Cell wall biogenesis; lipoteichoic acid biosynthesis.</text>
</comment>
<gene>
    <name evidence="9" type="ORF">Ana3638_10000</name>
</gene>
<evidence type="ECO:0000259" key="8">
    <source>
        <dbReference type="Pfam" id="PF00884"/>
    </source>
</evidence>